<name>A0AAN6STU7_9PEZI</name>
<feature type="region of interest" description="Disordered" evidence="1">
    <location>
        <begin position="1"/>
        <end position="28"/>
    </location>
</feature>
<feature type="compositionally biased region" description="Low complexity" evidence="1">
    <location>
        <begin position="9"/>
        <end position="21"/>
    </location>
</feature>
<dbReference type="EMBL" id="MU854350">
    <property type="protein sequence ID" value="KAK4041828.1"/>
    <property type="molecule type" value="Genomic_DNA"/>
</dbReference>
<evidence type="ECO:0000256" key="1">
    <source>
        <dbReference type="SAM" id="MobiDB-lite"/>
    </source>
</evidence>
<dbReference type="Proteomes" id="UP001303115">
    <property type="component" value="Unassembled WGS sequence"/>
</dbReference>
<accession>A0AAN6STU7</accession>
<organism evidence="2 3">
    <name type="scientific">Parachaetomium inaequale</name>
    <dbReference type="NCBI Taxonomy" id="2588326"/>
    <lineage>
        <taxon>Eukaryota</taxon>
        <taxon>Fungi</taxon>
        <taxon>Dikarya</taxon>
        <taxon>Ascomycota</taxon>
        <taxon>Pezizomycotina</taxon>
        <taxon>Sordariomycetes</taxon>
        <taxon>Sordariomycetidae</taxon>
        <taxon>Sordariales</taxon>
        <taxon>Chaetomiaceae</taxon>
        <taxon>Parachaetomium</taxon>
    </lineage>
</organism>
<reference evidence="3" key="1">
    <citation type="journal article" date="2023" name="Mol. Phylogenet. Evol.">
        <title>Genome-scale phylogeny and comparative genomics of the fungal order Sordariales.</title>
        <authorList>
            <person name="Hensen N."/>
            <person name="Bonometti L."/>
            <person name="Westerberg I."/>
            <person name="Brannstrom I.O."/>
            <person name="Guillou S."/>
            <person name="Cros-Aarteil S."/>
            <person name="Calhoun S."/>
            <person name="Haridas S."/>
            <person name="Kuo A."/>
            <person name="Mondo S."/>
            <person name="Pangilinan J."/>
            <person name="Riley R."/>
            <person name="LaButti K."/>
            <person name="Andreopoulos B."/>
            <person name="Lipzen A."/>
            <person name="Chen C."/>
            <person name="Yan M."/>
            <person name="Daum C."/>
            <person name="Ng V."/>
            <person name="Clum A."/>
            <person name="Steindorff A."/>
            <person name="Ohm R.A."/>
            <person name="Martin F."/>
            <person name="Silar P."/>
            <person name="Natvig D.O."/>
            <person name="Lalanne C."/>
            <person name="Gautier V."/>
            <person name="Ament-Velasquez S.L."/>
            <person name="Kruys A."/>
            <person name="Hutchinson M.I."/>
            <person name="Powell A.J."/>
            <person name="Barry K."/>
            <person name="Miller A.N."/>
            <person name="Grigoriev I.V."/>
            <person name="Debuchy R."/>
            <person name="Gladieux P."/>
            <person name="Hiltunen Thoren M."/>
            <person name="Johannesson H."/>
        </authorList>
    </citation>
    <scope>NUCLEOTIDE SEQUENCE [LARGE SCALE GENOMIC DNA]</scope>
    <source>
        <strain evidence="3">CBS 284.82</strain>
    </source>
</reference>
<dbReference type="SUPFAM" id="SSF144232">
    <property type="entry name" value="HIT/MYND zinc finger-like"/>
    <property type="match status" value="1"/>
</dbReference>
<comment type="caution">
    <text evidence="2">The sequence shown here is derived from an EMBL/GenBank/DDBJ whole genome shotgun (WGS) entry which is preliminary data.</text>
</comment>
<keyword evidence="3" id="KW-1185">Reference proteome</keyword>
<evidence type="ECO:0000313" key="3">
    <source>
        <dbReference type="Proteomes" id="UP001303115"/>
    </source>
</evidence>
<protein>
    <submittedName>
        <fullName evidence="2">Uncharacterized protein</fullName>
    </submittedName>
</protein>
<dbReference type="AlphaFoldDB" id="A0AAN6STU7"/>
<sequence length="535" mass="59285">MSSNNTARGQSQGQATSATSQKKPSGMRPIMVPLTSYENYEQLDNPHLRDICKHNWDVQTRCIMCEHTSDGFIVCKTCKATDLYCSWECQVDDQPHHALFCKEWSKFEHPPAASQFRILVFPALSSTPLLAWGQVIFRSREANPSIVFRHPEFASFARVVFHDADGHKKLARMGCLNESRALAARKSSPGLGHGLLVLEFIPPAGTKLSMDWINKSIPAVTAGLSPGQGWLWTGPIAVVAVDLSLTSPKENKFALEHINRRDVRHAIDFFTLNMRNAVVPTPSPSLASPTRFPLPTVPAIKLTEIHTPVARTLHITSRLQQVRVSRDVAPTGVKAYQGLPVVCSALGLAWVVRVVLCHGPELDWLYDGFYTHPVPSGASVVANGGDEGGGLEMSVIPSGFCFVFAVDPITNAVEQKMLPRSGDGLVVMHAGGGELREEHVRAVLSYLEEKKMDWNEGRVAIEGEGWRKDFKLFWENFKAEEKLAADFPSPYDLKPRLYGIQQGQKFVVCKELFKEVVPKLARGMRLTANGTCTRY</sequence>
<proteinExistence type="predicted"/>
<evidence type="ECO:0000313" key="2">
    <source>
        <dbReference type="EMBL" id="KAK4041828.1"/>
    </source>
</evidence>
<gene>
    <name evidence="2" type="ORF">C8A01DRAFT_34080</name>
</gene>